<comment type="caution">
    <text evidence="1">The sequence shown here is derived from an EMBL/GenBank/DDBJ whole genome shotgun (WGS) entry which is preliminary data.</text>
</comment>
<accession>A0ACC0UTX2</accession>
<evidence type="ECO:0000313" key="2">
    <source>
        <dbReference type="Proteomes" id="UP001163324"/>
    </source>
</evidence>
<proteinExistence type="predicted"/>
<reference evidence="1" key="1">
    <citation type="submission" date="2022-10" db="EMBL/GenBank/DDBJ databases">
        <title>Complete Genome of Trichothecium roseum strain YXFP-22015, a Plant Pathogen Isolated from Citrus.</title>
        <authorList>
            <person name="Wang Y."/>
            <person name="Zhu L."/>
        </authorList>
    </citation>
    <scope>NUCLEOTIDE SEQUENCE</scope>
    <source>
        <strain evidence="1">YXFP-22015</strain>
    </source>
</reference>
<dbReference type="EMBL" id="CM047948">
    <property type="protein sequence ID" value="KAI9896687.1"/>
    <property type="molecule type" value="Genomic_DNA"/>
</dbReference>
<organism evidence="1 2">
    <name type="scientific">Trichothecium roseum</name>
    <dbReference type="NCBI Taxonomy" id="47278"/>
    <lineage>
        <taxon>Eukaryota</taxon>
        <taxon>Fungi</taxon>
        <taxon>Dikarya</taxon>
        <taxon>Ascomycota</taxon>
        <taxon>Pezizomycotina</taxon>
        <taxon>Sordariomycetes</taxon>
        <taxon>Hypocreomycetidae</taxon>
        <taxon>Hypocreales</taxon>
        <taxon>Hypocreales incertae sedis</taxon>
        <taxon>Trichothecium</taxon>
    </lineage>
</organism>
<dbReference type="Proteomes" id="UP001163324">
    <property type="component" value="Chromosome 9"/>
</dbReference>
<protein>
    <submittedName>
        <fullName evidence="1">Uncharacterized protein</fullName>
    </submittedName>
</protein>
<gene>
    <name evidence="1" type="ORF">N3K66_008859</name>
</gene>
<keyword evidence="2" id="KW-1185">Reference proteome</keyword>
<sequence>MAPDAVALGNLDTIVESAVALLKQLQAALAEIHRDPTIVAAERDKTSTVDAVKLAYGSASLVRAHSTKLSLLLINEPFTPSAIISVIRELCDGPLPGIAAALEACHPDQYTTIFRKELAWRCKQVLVELTELFAKVPKDGKSLAGSEQTDFKSGDKGSVALTGLLWAACDSVIELTSQGAATFFVKQVEEWRDTLKDVMEELKGWAEEEPVEDDAAGKDDYDADSGHEMGAQDMIDDMMESSSIPKSDPDKIRPRLEFALKRLRLVTLLYQAVVKRRVKKLPALPVSEENAGVPTRLEKAMAVLKVLPDHFGDLACAFYELQPEEIDELMDTCFQEVLGVSELLGQGWDGGSDEFTEWNAKFRAEIQKD</sequence>
<name>A0ACC0UTX2_9HYPO</name>
<evidence type="ECO:0000313" key="1">
    <source>
        <dbReference type="EMBL" id="KAI9896687.1"/>
    </source>
</evidence>